<accession>A0ABP3XBN6</accession>
<evidence type="ECO:0000256" key="1">
    <source>
        <dbReference type="SAM" id="Phobius"/>
    </source>
</evidence>
<keyword evidence="1" id="KW-0812">Transmembrane</keyword>
<evidence type="ECO:0000313" key="3">
    <source>
        <dbReference type="Proteomes" id="UP001400965"/>
    </source>
</evidence>
<keyword evidence="1" id="KW-1133">Transmembrane helix</keyword>
<proteinExistence type="predicted"/>
<dbReference type="EMBL" id="BAAACP010000005">
    <property type="protein sequence ID" value="GAA0863064.1"/>
    <property type="molecule type" value="Genomic_DNA"/>
</dbReference>
<sequence length="59" mass="7143">MYESRYLRLNQTLDSHYVDLITYFMLATPSTRVNTVYSIPLTFYIIQKFMSMSILYNFK</sequence>
<protein>
    <submittedName>
        <fullName evidence="2">Uncharacterized protein</fullName>
    </submittedName>
</protein>
<dbReference type="Proteomes" id="UP001400965">
    <property type="component" value="Unassembled WGS sequence"/>
</dbReference>
<reference evidence="3" key="1">
    <citation type="journal article" date="2019" name="Int. J. Syst. Evol. Microbiol.">
        <title>The Global Catalogue of Microorganisms (GCM) 10K type strain sequencing project: providing services to taxonomists for standard genome sequencing and annotation.</title>
        <authorList>
            <consortium name="The Broad Institute Genomics Platform"/>
            <consortium name="The Broad Institute Genome Sequencing Center for Infectious Disease"/>
            <person name="Wu L."/>
            <person name="Ma J."/>
        </authorList>
    </citation>
    <scope>NUCLEOTIDE SEQUENCE [LARGE SCALE GENOMIC DNA]</scope>
    <source>
        <strain evidence="3">JCM 6486</strain>
    </source>
</reference>
<comment type="caution">
    <text evidence="2">The sequence shown here is derived from an EMBL/GenBank/DDBJ whole genome shotgun (WGS) entry which is preliminary data.</text>
</comment>
<name>A0ABP3XBN6_9FIRM</name>
<keyword evidence="1" id="KW-0472">Membrane</keyword>
<evidence type="ECO:0000313" key="2">
    <source>
        <dbReference type="EMBL" id="GAA0863064.1"/>
    </source>
</evidence>
<organism evidence="2 3">
    <name type="scientific">Paraclostridium tenue</name>
    <dbReference type="NCBI Taxonomy" id="1737"/>
    <lineage>
        <taxon>Bacteria</taxon>
        <taxon>Bacillati</taxon>
        <taxon>Bacillota</taxon>
        <taxon>Clostridia</taxon>
        <taxon>Peptostreptococcales</taxon>
        <taxon>Peptostreptococcaceae</taxon>
        <taxon>Paraclostridium</taxon>
    </lineage>
</organism>
<gene>
    <name evidence="2" type="ORF">GCM10008917_10950</name>
</gene>
<keyword evidence="3" id="KW-1185">Reference proteome</keyword>
<feature type="transmembrane region" description="Helical" evidence="1">
    <location>
        <begin position="20"/>
        <end position="46"/>
    </location>
</feature>